<protein>
    <submittedName>
        <fullName evidence="2">Uncharacterized protein</fullName>
    </submittedName>
</protein>
<comment type="caution">
    <text evidence="2">The sequence shown here is derived from an EMBL/GenBank/DDBJ whole genome shotgun (WGS) entry which is preliminary data.</text>
</comment>
<dbReference type="OrthoDB" id="5080078at2759"/>
<feature type="compositionally biased region" description="Acidic residues" evidence="1">
    <location>
        <begin position="225"/>
        <end position="240"/>
    </location>
</feature>
<evidence type="ECO:0000313" key="3">
    <source>
        <dbReference type="Proteomes" id="UP000530670"/>
    </source>
</evidence>
<sequence length="240" mass="27633">MREPIIDEMMAFIGLGSYHLDAEELAGFVWERDFYDIESDDNIAWGDVDSITQASFHRTTKFGGGFDTKYPVSQGVKDIISKYKQGCDLVARLPSTQRNGHSLSVTCRGLRRAEALKRLTQKQRASKRIRPWFPQDPEVDAIFSAWETKIPVQANKRIPDQSWKADSDTLDKSRIMWVKPAHLEEAYRREKSTSKEDWPDDEPQKIIYGHRHGLYIIADGRYDPVTDETEESTEDSDSED</sequence>
<proteinExistence type="predicted"/>
<keyword evidence="3" id="KW-1185">Reference proteome</keyword>
<feature type="region of interest" description="Disordered" evidence="1">
    <location>
        <begin position="220"/>
        <end position="240"/>
    </location>
</feature>
<reference evidence="2 3" key="1">
    <citation type="submission" date="2020-05" db="EMBL/GenBank/DDBJ databases">
        <title>Identification and distribution of gene clusters putatively required for synthesis of sphingolipid metabolism inhibitors in phylogenetically diverse species of the filamentous fungus Fusarium.</title>
        <authorList>
            <person name="Kim H.-S."/>
            <person name="Busman M."/>
            <person name="Brown D.W."/>
            <person name="Divon H."/>
            <person name="Uhlig S."/>
            <person name="Proctor R.H."/>
        </authorList>
    </citation>
    <scope>NUCLEOTIDE SEQUENCE [LARGE SCALE GENOMIC DNA]</scope>
    <source>
        <strain evidence="2 3">NRRL 66243</strain>
    </source>
</reference>
<organism evidence="2 3">
    <name type="scientific">Fusarium tjaetaba</name>
    <dbReference type="NCBI Taxonomy" id="1567544"/>
    <lineage>
        <taxon>Eukaryota</taxon>
        <taxon>Fungi</taxon>
        <taxon>Dikarya</taxon>
        <taxon>Ascomycota</taxon>
        <taxon>Pezizomycotina</taxon>
        <taxon>Sordariomycetes</taxon>
        <taxon>Hypocreomycetidae</taxon>
        <taxon>Hypocreales</taxon>
        <taxon>Nectriaceae</taxon>
        <taxon>Fusarium</taxon>
        <taxon>Fusarium fujikuroi species complex</taxon>
    </lineage>
</organism>
<name>A0A8H5SG14_9HYPO</name>
<dbReference type="EMBL" id="JAAQRI010000010">
    <property type="protein sequence ID" value="KAF5651087.1"/>
    <property type="molecule type" value="Genomic_DNA"/>
</dbReference>
<dbReference type="GeneID" id="59301124"/>
<evidence type="ECO:0000313" key="2">
    <source>
        <dbReference type="EMBL" id="KAF5651087.1"/>
    </source>
</evidence>
<gene>
    <name evidence="2" type="ORF">FTJAE_264</name>
</gene>
<accession>A0A8H5SG14</accession>
<evidence type="ECO:0000256" key="1">
    <source>
        <dbReference type="SAM" id="MobiDB-lite"/>
    </source>
</evidence>
<dbReference type="Proteomes" id="UP000530670">
    <property type="component" value="Unassembled WGS sequence"/>
</dbReference>
<dbReference type="AlphaFoldDB" id="A0A8H5SG14"/>
<dbReference type="RefSeq" id="XP_037212612.1">
    <property type="nucleotide sequence ID" value="XM_037348854.1"/>
</dbReference>